<protein>
    <submittedName>
        <fullName evidence="2">FbpB family small basic protein</fullName>
    </submittedName>
</protein>
<keyword evidence="3" id="KW-1185">Reference proteome</keyword>
<reference evidence="2 3" key="1">
    <citation type="journal article" date="2016" name="Int. J. Syst. Evol. Microbiol.">
        <title>Oceanobacillus halophilus sp. nov., a novel moderately halophilic bacterium from a hypersaline lake.</title>
        <authorList>
            <person name="Amoozegar M.A."/>
            <person name="Bagheri M."/>
            <person name="Makhdoumi A."/>
            <person name="Nikou M.M."/>
            <person name="Fazeli S.A.S."/>
            <person name="Schumann P."/>
            <person name="Sproer C."/>
            <person name="Sanchez-Porro C."/>
            <person name="Ventosa A."/>
        </authorList>
    </citation>
    <scope>NUCLEOTIDE SEQUENCE [LARGE SCALE GENOMIC DNA]</scope>
    <source>
        <strain evidence="2 3">DSM 23996</strain>
    </source>
</reference>
<dbReference type="AlphaFoldDB" id="A0A495ADP7"/>
<sequence>MRARSINFEQLVQQNKQEILEDKKRIKQIEMRLEKKQEDLVKRKLQEMK</sequence>
<proteinExistence type="predicted"/>
<dbReference type="InterPro" id="IPR025004">
    <property type="entry name" value="SenN/SenS"/>
</dbReference>
<evidence type="ECO:0000313" key="3">
    <source>
        <dbReference type="Proteomes" id="UP000269301"/>
    </source>
</evidence>
<organism evidence="2 3">
    <name type="scientific">Oceanobacillus halophilus</name>
    <dbReference type="NCBI Taxonomy" id="930130"/>
    <lineage>
        <taxon>Bacteria</taxon>
        <taxon>Bacillati</taxon>
        <taxon>Bacillota</taxon>
        <taxon>Bacilli</taxon>
        <taxon>Bacillales</taxon>
        <taxon>Bacillaceae</taxon>
        <taxon>Oceanobacillus</taxon>
    </lineage>
</organism>
<dbReference type="EMBL" id="RBZP01000001">
    <property type="protein sequence ID" value="RKQ37972.1"/>
    <property type="molecule type" value="Genomic_DNA"/>
</dbReference>
<feature type="coiled-coil region" evidence="1">
    <location>
        <begin position="12"/>
        <end position="46"/>
    </location>
</feature>
<gene>
    <name evidence="2" type="ORF">D8M06_04030</name>
</gene>
<comment type="caution">
    <text evidence="2">The sequence shown here is derived from an EMBL/GenBank/DDBJ whole genome shotgun (WGS) entry which is preliminary data.</text>
</comment>
<accession>A0A495ADP7</accession>
<name>A0A495ADP7_9BACI</name>
<evidence type="ECO:0000313" key="2">
    <source>
        <dbReference type="EMBL" id="RKQ37972.1"/>
    </source>
</evidence>
<keyword evidence="1" id="KW-0175">Coiled coil</keyword>
<dbReference type="Proteomes" id="UP000269301">
    <property type="component" value="Unassembled WGS sequence"/>
</dbReference>
<dbReference type="RefSeq" id="WP_121203044.1">
    <property type="nucleotide sequence ID" value="NZ_RBZP01000001.1"/>
</dbReference>
<dbReference type="OrthoDB" id="2932333at2"/>
<evidence type="ECO:0000256" key="1">
    <source>
        <dbReference type="SAM" id="Coils"/>
    </source>
</evidence>
<dbReference type="Pfam" id="PF13040">
    <property type="entry name" value="Fur_reg_FbpB"/>
    <property type="match status" value="1"/>
</dbReference>